<dbReference type="Proteomes" id="UP000655225">
    <property type="component" value="Unassembled WGS sequence"/>
</dbReference>
<evidence type="ECO:0000313" key="2">
    <source>
        <dbReference type="EMBL" id="KAF8380382.1"/>
    </source>
</evidence>
<dbReference type="OrthoDB" id="272512at2759"/>
<feature type="transmembrane region" description="Helical" evidence="1">
    <location>
        <begin position="86"/>
        <end position="110"/>
    </location>
</feature>
<organism evidence="2 3">
    <name type="scientific">Tetracentron sinense</name>
    <name type="common">Spur-leaf</name>
    <dbReference type="NCBI Taxonomy" id="13715"/>
    <lineage>
        <taxon>Eukaryota</taxon>
        <taxon>Viridiplantae</taxon>
        <taxon>Streptophyta</taxon>
        <taxon>Embryophyta</taxon>
        <taxon>Tracheophyta</taxon>
        <taxon>Spermatophyta</taxon>
        <taxon>Magnoliopsida</taxon>
        <taxon>Trochodendrales</taxon>
        <taxon>Trochodendraceae</taxon>
        <taxon>Tetracentron</taxon>
    </lineage>
</organism>
<gene>
    <name evidence="2" type="ORF">HHK36_027867</name>
</gene>
<proteinExistence type="predicted"/>
<keyword evidence="3" id="KW-1185">Reference proteome</keyword>
<keyword evidence="1" id="KW-0812">Transmembrane</keyword>
<evidence type="ECO:0000256" key="1">
    <source>
        <dbReference type="SAM" id="Phobius"/>
    </source>
</evidence>
<keyword evidence="1" id="KW-0472">Membrane</keyword>
<reference evidence="2 3" key="1">
    <citation type="submission" date="2020-04" db="EMBL/GenBank/DDBJ databases">
        <title>Plant Genome Project.</title>
        <authorList>
            <person name="Zhang R.-G."/>
        </authorList>
    </citation>
    <scope>NUCLEOTIDE SEQUENCE [LARGE SCALE GENOMIC DNA]</scope>
    <source>
        <strain evidence="2">YNK0</strain>
        <tissue evidence="2">Leaf</tissue>
    </source>
</reference>
<protein>
    <submittedName>
        <fullName evidence="2">Uncharacterized protein</fullName>
    </submittedName>
</protein>
<keyword evidence="1" id="KW-1133">Transmembrane helix</keyword>
<comment type="caution">
    <text evidence="2">The sequence shown here is derived from an EMBL/GenBank/DDBJ whole genome shotgun (WGS) entry which is preliminary data.</text>
</comment>
<sequence>MAGNDLRARLLVPEQLEDPKGEVEVTVDIDDDGCSHYNHHGPTLVENQNPFEFLGAGSFSVPPPSPIDPFRNHTPNIEGVYEWMKIFVCIPIAIVRLIFFGLSLVVGYIATKIALLGWKDKHNPMPKWRFMGDYCPNCLPKPVVGYTDGTSSH</sequence>
<name>A0A835D1L9_TETSI</name>
<dbReference type="EMBL" id="JABCRI010000021">
    <property type="protein sequence ID" value="KAF8380382.1"/>
    <property type="molecule type" value="Genomic_DNA"/>
</dbReference>
<evidence type="ECO:0000313" key="3">
    <source>
        <dbReference type="Proteomes" id="UP000655225"/>
    </source>
</evidence>
<dbReference type="AlphaFoldDB" id="A0A835D1L9"/>
<accession>A0A835D1L9</accession>